<reference evidence="2" key="1">
    <citation type="journal article" date="2020" name="Stud. Mycol.">
        <title>101 Dothideomycetes genomes: A test case for predicting lifestyles and emergence of pathogens.</title>
        <authorList>
            <person name="Haridas S."/>
            <person name="Albert R."/>
            <person name="Binder M."/>
            <person name="Bloem J."/>
            <person name="LaButti K."/>
            <person name="Salamov A."/>
            <person name="Andreopoulos B."/>
            <person name="Baker S."/>
            <person name="Barry K."/>
            <person name="Bills G."/>
            <person name="Bluhm B."/>
            <person name="Cannon C."/>
            <person name="Castanera R."/>
            <person name="Culley D."/>
            <person name="Daum C."/>
            <person name="Ezra D."/>
            <person name="Gonzalez J."/>
            <person name="Henrissat B."/>
            <person name="Kuo A."/>
            <person name="Liang C."/>
            <person name="Lipzen A."/>
            <person name="Lutzoni F."/>
            <person name="Magnuson J."/>
            <person name="Mondo S."/>
            <person name="Nolan M."/>
            <person name="Ohm R."/>
            <person name="Pangilinan J."/>
            <person name="Park H.-J."/>
            <person name="Ramirez L."/>
            <person name="Alfaro M."/>
            <person name="Sun H."/>
            <person name="Tritt A."/>
            <person name="Yoshinaga Y."/>
            <person name="Zwiers L.-H."/>
            <person name="Turgeon B."/>
            <person name="Goodwin S."/>
            <person name="Spatafora J."/>
            <person name="Crous P."/>
            <person name="Grigoriev I."/>
        </authorList>
    </citation>
    <scope>NUCLEOTIDE SEQUENCE [LARGE SCALE GENOMIC DNA]</scope>
    <source>
        <strain evidence="2">CECT 20119</strain>
    </source>
</reference>
<gene>
    <name evidence="1" type="ORF">BDZ85DRAFT_260784</name>
</gene>
<dbReference type="EMBL" id="ML992505">
    <property type="protein sequence ID" value="KAF2224327.1"/>
    <property type="molecule type" value="Genomic_DNA"/>
</dbReference>
<dbReference type="Proteomes" id="UP000799538">
    <property type="component" value="Unassembled WGS sequence"/>
</dbReference>
<protein>
    <submittedName>
        <fullName evidence="1">Uncharacterized protein</fullName>
    </submittedName>
</protein>
<accession>A0A6A6GFD0</accession>
<dbReference type="AlphaFoldDB" id="A0A6A6GFD0"/>
<keyword evidence="2" id="KW-1185">Reference proteome</keyword>
<name>A0A6A6GFD0_9PEZI</name>
<evidence type="ECO:0000313" key="1">
    <source>
        <dbReference type="EMBL" id="KAF2224327.1"/>
    </source>
</evidence>
<organism evidence="1 2">
    <name type="scientific">Elsinoe ampelina</name>
    <dbReference type="NCBI Taxonomy" id="302913"/>
    <lineage>
        <taxon>Eukaryota</taxon>
        <taxon>Fungi</taxon>
        <taxon>Dikarya</taxon>
        <taxon>Ascomycota</taxon>
        <taxon>Pezizomycotina</taxon>
        <taxon>Dothideomycetes</taxon>
        <taxon>Dothideomycetidae</taxon>
        <taxon>Myriangiales</taxon>
        <taxon>Elsinoaceae</taxon>
        <taxon>Elsinoe</taxon>
    </lineage>
</organism>
<sequence>MHGDDTVVCRTSKMIAVLFVTLVAPVIAPRNACGARQSRPSLIRRKRGGLRR</sequence>
<evidence type="ECO:0000313" key="2">
    <source>
        <dbReference type="Proteomes" id="UP000799538"/>
    </source>
</evidence>
<proteinExistence type="predicted"/>